<evidence type="ECO:0008006" key="3">
    <source>
        <dbReference type="Google" id="ProtNLM"/>
    </source>
</evidence>
<dbReference type="EnsemblMetazoa" id="OVOC6485.1">
    <property type="protein sequence ID" value="OVOC6485.1"/>
    <property type="gene ID" value="WBGene00243294"/>
</dbReference>
<reference evidence="2" key="1">
    <citation type="submission" date="2013-10" db="EMBL/GenBank/DDBJ databases">
        <title>Genome sequencing of Onchocerca volvulus.</title>
        <authorList>
            <person name="Cotton J."/>
            <person name="Tsai J."/>
            <person name="Stanley E."/>
            <person name="Tracey A."/>
            <person name="Holroyd N."/>
            <person name="Lustigman S."/>
            <person name="Berriman M."/>
        </authorList>
    </citation>
    <scope>NUCLEOTIDE SEQUENCE</scope>
</reference>
<dbReference type="Proteomes" id="UP000024404">
    <property type="component" value="Unassembled WGS sequence"/>
</dbReference>
<sequence>MMRKLLILIPFAAVITRWVLSRTFSFTAIKISAQCNLESDHTKLGRCLRPWLDLWEMIRVQESHAANLIYPIPFYSRESVLFLCSAYFESQSTCMTSEILEKCRRNEMIIFIQRHMRYYCGDRAKIAFGKFDCLQSALMSNQHCWRHIQDISSSTYGLGRCTGIPKFFNCMLPDVRSKCKNSGVHVFVDAITSFECALEKGSWCNNQRNILQKSMPLVNSLKKLAELCYNLTLNSIRSNYYAEIKYILNELPAALPVLDEEGNARPSIQKYLIVENNFVNFFSTPPASFPTNGAQRPLNANKTFERSNEINSTDGLFSSSDSKTEQTFYYRRASTRKINPNLDYVEENTLLDSDSAIEIAFNNDENVLSISKTKPLLCTTKQEEEIARCYAPMIELWNKIQYQHRSSDNILLQFLNYHPKELSDLCDLLDAIFDSCFATNLINDCQGNSLMKLVDQHFGVICSKTETGNIFRSFVCLRKVMTQKKALIYNIIRNNNTTGTIHCNQMINFFNCLLDTVQQKCTLETHSFFADIITNFGCAAPLNYYKADIKTTITEEIKNDVSFEKQKTNPSIESKMHSLKILNGKLLSDQLPTKCTKEMQMKTRMCVHPLLITWKNLRQQKPMLRKVSFPMYKYTPQELLELCDGYANVFQGAGFESITICLNDEMVRFTRDNFGYICTPQNLKRFMKHYECIVEVATAYSKKCQMFITGVAGPGKDLKRCRGIRQYYDCMKPEIIQKCRSEALKEFETSIIEYGCDLNLHDSVFL</sequence>
<name>A0A8R1TWQ9_ONCVO</name>
<reference evidence="1" key="2">
    <citation type="submission" date="2022-06" db="UniProtKB">
        <authorList>
            <consortium name="EnsemblMetazoa"/>
        </authorList>
    </citation>
    <scope>IDENTIFICATION</scope>
</reference>
<accession>A0A8R1TWQ9</accession>
<keyword evidence="2" id="KW-1185">Reference proteome</keyword>
<evidence type="ECO:0000313" key="1">
    <source>
        <dbReference type="EnsemblMetazoa" id="OVOC6485.1"/>
    </source>
</evidence>
<dbReference type="EMBL" id="CMVM020000177">
    <property type="status" value="NOT_ANNOTATED_CDS"/>
    <property type="molecule type" value="Genomic_DNA"/>
</dbReference>
<dbReference type="AlphaFoldDB" id="A0A8R1TWQ9"/>
<proteinExistence type="predicted"/>
<dbReference type="OMA" id="LAQFDMI"/>
<protein>
    <recommendedName>
        <fullName evidence="3">DUF19 domain-containing protein</fullName>
    </recommendedName>
</protein>
<organism evidence="1 2">
    <name type="scientific">Onchocerca volvulus</name>
    <dbReference type="NCBI Taxonomy" id="6282"/>
    <lineage>
        <taxon>Eukaryota</taxon>
        <taxon>Metazoa</taxon>
        <taxon>Ecdysozoa</taxon>
        <taxon>Nematoda</taxon>
        <taxon>Chromadorea</taxon>
        <taxon>Rhabditida</taxon>
        <taxon>Spirurina</taxon>
        <taxon>Spiruromorpha</taxon>
        <taxon>Filarioidea</taxon>
        <taxon>Onchocercidae</taxon>
        <taxon>Onchocerca</taxon>
    </lineage>
</organism>
<evidence type="ECO:0000313" key="2">
    <source>
        <dbReference type="Proteomes" id="UP000024404"/>
    </source>
</evidence>